<name>A0AAE0B0Z4_9ROSI</name>
<keyword evidence="5" id="KW-1185">Reference proteome</keyword>
<dbReference type="Pfam" id="PF25568">
    <property type="entry name" value="AAA_lid_At3g28540"/>
    <property type="match status" value="1"/>
</dbReference>
<protein>
    <submittedName>
        <fullName evidence="4">Uncharacterized protein</fullName>
    </submittedName>
</protein>
<accession>A0AAE0B0Z4</accession>
<dbReference type="AlphaFoldDB" id="A0AAE0B0Z4"/>
<feature type="domain" description="AAA-type ATPase N-terminal" evidence="2">
    <location>
        <begin position="1"/>
        <end position="54"/>
    </location>
</feature>
<feature type="region of interest" description="Disordered" evidence="1">
    <location>
        <begin position="62"/>
        <end position="99"/>
    </location>
</feature>
<dbReference type="InterPro" id="IPR058017">
    <property type="entry name" value="At3g28540-like_C"/>
</dbReference>
<evidence type="ECO:0000259" key="2">
    <source>
        <dbReference type="Pfam" id="PF14363"/>
    </source>
</evidence>
<gene>
    <name evidence="4" type="ORF">Dsin_007639</name>
</gene>
<comment type="caution">
    <text evidence="4">The sequence shown here is derived from an EMBL/GenBank/DDBJ whole genome shotgun (WGS) entry which is preliminary data.</text>
</comment>
<proteinExistence type="predicted"/>
<dbReference type="Proteomes" id="UP001281410">
    <property type="component" value="Unassembled WGS sequence"/>
</dbReference>
<feature type="domain" description="AAA+ ATPase At3g28540-like C-terminal" evidence="3">
    <location>
        <begin position="94"/>
        <end position="146"/>
    </location>
</feature>
<evidence type="ECO:0000256" key="1">
    <source>
        <dbReference type="SAM" id="MobiDB-lite"/>
    </source>
</evidence>
<evidence type="ECO:0000259" key="3">
    <source>
        <dbReference type="Pfam" id="PF25568"/>
    </source>
</evidence>
<feature type="compositionally biased region" description="Basic and acidic residues" evidence="1">
    <location>
        <begin position="69"/>
        <end position="95"/>
    </location>
</feature>
<evidence type="ECO:0000313" key="5">
    <source>
        <dbReference type="Proteomes" id="UP001281410"/>
    </source>
</evidence>
<dbReference type="EMBL" id="JANJYJ010000002">
    <property type="protein sequence ID" value="KAK3227777.1"/>
    <property type="molecule type" value="Genomic_DNA"/>
</dbReference>
<sequence>MKRNKAFSDIQNYLSTQATLQASRFKADVVKGSKSLILTMEDQEEVPDEFNDIDCSLDLTGQRVKHKKKAEDNNNKKQETDPIKKNEKEESDNKSSESYAKIESLLAEINMTPADVAENMMMKSDEEDEVETCLNSLIEALEDLKKKP</sequence>
<dbReference type="Pfam" id="PF14363">
    <property type="entry name" value="AAA_assoc"/>
    <property type="match status" value="1"/>
</dbReference>
<organism evidence="4 5">
    <name type="scientific">Dipteronia sinensis</name>
    <dbReference type="NCBI Taxonomy" id="43782"/>
    <lineage>
        <taxon>Eukaryota</taxon>
        <taxon>Viridiplantae</taxon>
        <taxon>Streptophyta</taxon>
        <taxon>Embryophyta</taxon>
        <taxon>Tracheophyta</taxon>
        <taxon>Spermatophyta</taxon>
        <taxon>Magnoliopsida</taxon>
        <taxon>eudicotyledons</taxon>
        <taxon>Gunneridae</taxon>
        <taxon>Pentapetalae</taxon>
        <taxon>rosids</taxon>
        <taxon>malvids</taxon>
        <taxon>Sapindales</taxon>
        <taxon>Sapindaceae</taxon>
        <taxon>Hippocastanoideae</taxon>
        <taxon>Acereae</taxon>
        <taxon>Dipteronia</taxon>
    </lineage>
</organism>
<dbReference type="InterPro" id="IPR025753">
    <property type="entry name" value="AAA_N_dom"/>
</dbReference>
<evidence type="ECO:0000313" key="4">
    <source>
        <dbReference type="EMBL" id="KAK3227777.1"/>
    </source>
</evidence>
<reference evidence="4" key="1">
    <citation type="journal article" date="2023" name="Plant J.">
        <title>Genome sequences and population genomics provide insights into the demographic history, inbreeding, and mutation load of two 'living fossil' tree species of Dipteronia.</title>
        <authorList>
            <person name="Feng Y."/>
            <person name="Comes H.P."/>
            <person name="Chen J."/>
            <person name="Zhu S."/>
            <person name="Lu R."/>
            <person name="Zhang X."/>
            <person name="Li P."/>
            <person name="Qiu J."/>
            <person name="Olsen K.M."/>
            <person name="Qiu Y."/>
        </authorList>
    </citation>
    <scope>NUCLEOTIDE SEQUENCE</scope>
    <source>
        <strain evidence="4">NBL</strain>
    </source>
</reference>